<evidence type="ECO:0000313" key="2">
    <source>
        <dbReference type="Proteomes" id="UP000295258"/>
    </source>
</evidence>
<comment type="caution">
    <text evidence="1">The sequence shown here is derived from an EMBL/GenBank/DDBJ whole genome shotgun (WGS) entry which is preliminary data.</text>
</comment>
<sequence>MACFLCFACRNPITLSVRKIPLPPWKEEPVGATAWYERIKPPRMPRGAYSANHHPHEFSGEPPGLVIHPDDAVGMRLHPDISRLTGCCGISAINGPNLVCAACGAELAIHQADCYTENQITLLAEAVILSYAHE</sequence>
<organism evidence="1 2">
    <name type="scientific">Nonomuraea deserti</name>
    <dbReference type="NCBI Taxonomy" id="1848322"/>
    <lineage>
        <taxon>Bacteria</taxon>
        <taxon>Bacillati</taxon>
        <taxon>Actinomycetota</taxon>
        <taxon>Actinomycetes</taxon>
        <taxon>Streptosporangiales</taxon>
        <taxon>Streptosporangiaceae</taxon>
        <taxon>Nonomuraea</taxon>
    </lineage>
</organism>
<dbReference type="Proteomes" id="UP000295258">
    <property type="component" value="Unassembled WGS sequence"/>
</dbReference>
<protein>
    <submittedName>
        <fullName evidence="1">Uncharacterized protein</fullName>
    </submittedName>
</protein>
<gene>
    <name evidence="1" type="ORF">E1292_02150</name>
</gene>
<reference evidence="1 2" key="1">
    <citation type="submission" date="2019-03" db="EMBL/GenBank/DDBJ databases">
        <title>Draft genome sequences of novel Actinobacteria.</title>
        <authorList>
            <person name="Sahin N."/>
            <person name="Ay H."/>
            <person name="Saygin H."/>
        </authorList>
    </citation>
    <scope>NUCLEOTIDE SEQUENCE [LARGE SCALE GENOMIC DNA]</scope>
    <source>
        <strain evidence="1 2">KC310</strain>
    </source>
</reference>
<dbReference type="EMBL" id="SMKO01000003">
    <property type="protein sequence ID" value="TDD12260.1"/>
    <property type="molecule type" value="Genomic_DNA"/>
</dbReference>
<dbReference type="AlphaFoldDB" id="A0A4R4WFK3"/>
<dbReference type="RefSeq" id="WP_132591414.1">
    <property type="nucleotide sequence ID" value="NZ_SMKO01000003.1"/>
</dbReference>
<keyword evidence="2" id="KW-1185">Reference proteome</keyword>
<evidence type="ECO:0000313" key="1">
    <source>
        <dbReference type="EMBL" id="TDD12260.1"/>
    </source>
</evidence>
<accession>A0A4R4WFK3</accession>
<name>A0A4R4WFK3_9ACTN</name>
<proteinExistence type="predicted"/>